<reference evidence="2" key="1">
    <citation type="journal article" date="2018" name="PeerJ">
        <title>Mitochondrial genomes organization in alloplasmic lines of sunflower (Helianthus annuus L.) with various types of cytoplasmic male sterility.</title>
        <authorList>
            <person name="Makarenko M.S."/>
            <person name="Kornienko I.V."/>
            <person name="Azarin K.V."/>
            <person name="Usatov A.V."/>
            <person name="Logacheva M.D."/>
            <person name="Markin N.V."/>
            <person name="Gavrilova V.A."/>
        </authorList>
    </citation>
    <scope>NUCLEOTIDE SEQUENCE</scope>
</reference>
<dbReference type="AlphaFoldDB" id="A0A2R4IRZ2"/>
<evidence type="ECO:0000256" key="1">
    <source>
        <dbReference type="SAM" id="Phobius"/>
    </source>
</evidence>
<gene>
    <name evidence="2" type="primary">orf645</name>
</gene>
<sequence>MARKGNPISVRLDLNRSSDSSRFVESTIHASIFFILLSLTFQNQLKKGGISLPVVKHGLLLIFILLLSIFLMNELYNAVVPFLAKSGDSGINPLPGPSDQNSIFPLIEEGEVPSESRPKINRDPEFCISFQNACDLESEISEIMETLLHEKGVVDLSQREIKREVEGFLSNVWDMEPIPRNRRLTAILKSLRSRGVNSRNFKDFEKHIKNIPVLL</sequence>
<organism evidence="2">
    <name type="scientific">Helianthus annuus</name>
    <name type="common">Common sunflower</name>
    <dbReference type="NCBI Taxonomy" id="4232"/>
    <lineage>
        <taxon>Eukaryota</taxon>
        <taxon>Viridiplantae</taxon>
        <taxon>Streptophyta</taxon>
        <taxon>Embryophyta</taxon>
        <taxon>Tracheophyta</taxon>
        <taxon>Spermatophyta</taxon>
        <taxon>Magnoliopsida</taxon>
        <taxon>eudicotyledons</taxon>
        <taxon>Gunneridae</taxon>
        <taxon>Pentapetalae</taxon>
        <taxon>asterids</taxon>
        <taxon>campanulids</taxon>
        <taxon>Asterales</taxon>
        <taxon>Asteraceae</taxon>
        <taxon>Asteroideae</taxon>
        <taxon>Heliantheae alliance</taxon>
        <taxon>Heliantheae</taxon>
        <taxon>Helianthus</taxon>
    </lineage>
</organism>
<name>A0A2R4IRZ2_HELAN</name>
<proteinExistence type="predicted"/>
<feature type="transmembrane region" description="Helical" evidence="1">
    <location>
        <begin position="54"/>
        <end position="72"/>
    </location>
</feature>
<dbReference type="EMBL" id="MG770607">
    <property type="protein sequence ID" value="AVV32110.1"/>
    <property type="molecule type" value="Genomic_DNA"/>
</dbReference>
<accession>A0A2R4IRZ2</accession>
<keyword evidence="1" id="KW-0812">Transmembrane</keyword>
<evidence type="ECO:0000313" key="2">
    <source>
        <dbReference type="EMBL" id="AVV32110.1"/>
    </source>
</evidence>
<keyword evidence="2" id="KW-0496">Mitochondrion</keyword>
<geneLocation type="mitochondrion" evidence="2"/>
<keyword evidence="1" id="KW-0472">Membrane</keyword>
<protein>
    <submittedName>
        <fullName evidence="2">Orf645</fullName>
    </submittedName>
</protein>
<feature type="transmembrane region" description="Helical" evidence="1">
    <location>
        <begin position="23"/>
        <end position="42"/>
    </location>
</feature>
<keyword evidence="1" id="KW-1133">Transmembrane helix</keyword>